<dbReference type="AlphaFoldDB" id="A0A3Z4X5Z9"/>
<evidence type="ECO:0000256" key="2">
    <source>
        <dbReference type="SAM" id="Phobius"/>
    </source>
</evidence>
<accession>A0A3Z4X5Z9</accession>
<proteinExistence type="predicted"/>
<reference evidence="3" key="1">
    <citation type="submission" date="2018-11" db="EMBL/GenBank/DDBJ databases">
        <authorList>
            <person name="Ashton P.M."/>
            <person name="Dallman T."/>
            <person name="Nair S."/>
            <person name="De Pinna E."/>
            <person name="Peters T."/>
            <person name="Grant K."/>
        </authorList>
    </citation>
    <scope>NUCLEOTIDE SEQUENCE [LARGE SCALE GENOMIC DNA]</scope>
    <source>
        <strain evidence="3">634658</strain>
    </source>
</reference>
<keyword evidence="2" id="KW-1133">Transmembrane helix</keyword>
<sequence>MIASVFKLLPFLQMLWEAFKPGEGEKVTRAGKIVTLVIVALIAFSAFVSYAYIVQYHTLVSVQSRTQYLEISYKELKEKSDHGEVENNKLYDRLFTCLGSRPPYDGTKSPTGTGTGAAVPPVEPKPVTPPAPLNPSSPPAKKYQAASRPVGSQEANDFRQEIISTLNNP</sequence>
<comment type="caution">
    <text evidence="3">The sequence shown here is derived from an EMBL/GenBank/DDBJ whole genome shotgun (WGS) entry which is preliminary data.</text>
</comment>
<name>A0A3Z4X5Z9_SALET</name>
<protein>
    <submittedName>
        <fullName evidence="3">Uncharacterized protein</fullName>
    </submittedName>
</protein>
<organism evidence="3">
    <name type="scientific">Salmonella enterica subsp. enterica serovar Chester</name>
    <dbReference type="NCBI Taxonomy" id="149386"/>
    <lineage>
        <taxon>Bacteria</taxon>
        <taxon>Pseudomonadati</taxon>
        <taxon>Pseudomonadota</taxon>
        <taxon>Gammaproteobacteria</taxon>
        <taxon>Enterobacterales</taxon>
        <taxon>Enterobacteriaceae</taxon>
        <taxon>Salmonella</taxon>
    </lineage>
</organism>
<feature type="transmembrane region" description="Helical" evidence="2">
    <location>
        <begin position="33"/>
        <end position="53"/>
    </location>
</feature>
<keyword evidence="2" id="KW-0472">Membrane</keyword>
<feature type="compositionally biased region" description="Pro residues" evidence="1">
    <location>
        <begin position="121"/>
        <end position="138"/>
    </location>
</feature>
<evidence type="ECO:0000313" key="3">
    <source>
        <dbReference type="EMBL" id="EAC0255661.1"/>
    </source>
</evidence>
<keyword evidence="2" id="KW-0812">Transmembrane</keyword>
<evidence type="ECO:0000256" key="1">
    <source>
        <dbReference type="SAM" id="MobiDB-lite"/>
    </source>
</evidence>
<dbReference type="EMBL" id="AAAGNC010000003">
    <property type="protein sequence ID" value="EAC0255661.1"/>
    <property type="molecule type" value="Genomic_DNA"/>
</dbReference>
<dbReference type="Proteomes" id="UP000839816">
    <property type="component" value="Unassembled WGS sequence"/>
</dbReference>
<gene>
    <name evidence="3" type="ORF">EHE49_03150</name>
</gene>
<feature type="region of interest" description="Disordered" evidence="1">
    <location>
        <begin position="102"/>
        <end position="169"/>
    </location>
</feature>